<dbReference type="PROSITE" id="PS51359">
    <property type="entry name" value="COX5B_2"/>
    <property type="match status" value="1"/>
</dbReference>
<accession>M1USN1</accession>
<reference evidence="4 5" key="1">
    <citation type="journal article" date="2004" name="Nature">
        <title>Genome sequence of the ultrasmall unicellular red alga Cyanidioschyzon merolae 10D.</title>
        <authorList>
            <person name="Matsuzaki M."/>
            <person name="Misumi O."/>
            <person name="Shin-i T."/>
            <person name="Maruyama S."/>
            <person name="Takahara M."/>
            <person name="Miyagishima S."/>
            <person name="Mori T."/>
            <person name="Nishida K."/>
            <person name="Yagisawa F."/>
            <person name="Nishida K."/>
            <person name="Yoshida Y."/>
            <person name="Nishimura Y."/>
            <person name="Nakao S."/>
            <person name="Kobayashi T."/>
            <person name="Momoyama Y."/>
            <person name="Higashiyama T."/>
            <person name="Minoda A."/>
            <person name="Sano M."/>
            <person name="Nomoto H."/>
            <person name="Oishi K."/>
            <person name="Hayashi H."/>
            <person name="Ohta F."/>
            <person name="Nishizaka S."/>
            <person name="Haga S."/>
            <person name="Miura S."/>
            <person name="Morishita T."/>
            <person name="Kabeya Y."/>
            <person name="Terasawa K."/>
            <person name="Suzuki Y."/>
            <person name="Ishii Y."/>
            <person name="Asakawa S."/>
            <person name="Takano H."/>
            <person name="Ohta N."/>
            <person name="Kuroiwa H."/>
            <person name="Tanaka K."/>
            <person name="Shimizu N."/>
            <person name="Sugano S."/>
            <person name="Sato N."/>
            <person name="Nozaki H."/>
            <person name="Ogasawara N."/>
            <person name="Kohara Y."/>
            <person name="Kuroiwa T."/>
        </authorList>
    </citation>
    <scope>NUCLEOTIDE SEQUENCE [LARGE SCALE GENOMIC DNA]</scope>
    <source>
        <strain evidence="4 5">10D</strain>
    </source>
</reference>
<evidence type="ECO:0000256" key="3">
    <source>
        <dbReference type="SAM" id="MobiDB-lite"/>
    </source>
</evidence>
<proteinExistence type="predicted"/>
<dbReference type="GO" id="GO:0006123">
    <property type="term" value="P:mitochondrial electron transport, cytochrome c to oxygen"/>
    <property type="evidence" value="ECO:0007669"/>
    <property type="project" value="InterPro"/>
</dbReference>
<evidence type="ECO:0000256" key="1">
    <source>
        <dbReference type="ARBA" id="ARBA00022723"/>
    </source>
</evidence>
<dbReference type="AlphaFoldDB" id="M1USN1"/>
<dbReference type="PANTHER" id="PTHR10122:SF0">
    <property type="entry name" value="CYTOCHROME C OXIDASE SUBUNIT 5B, ISOFORM A-RELATED"/>
    <property type="match status" value="1"/>
</dbReference>
<dbReference type="OMA" id="VVVFPPC"/>
<feature type="region of interest" description="Disordered" evidence="3">
    <location>
        <begin position="84"/>
        <end position="124"/>
    </location>
</feature>
<keyword evidence="5" id="KW-1185">Reference proteome</keyword>
<dbReference type="Gene3D" id="2.60.11.10">
    <property type="entry name" value="Cytochrome c oxidase, subunit Vb"/>
    <property type="match status" value="1"/>
</dbReference>
<dbReference type="Gramene" id="CML098CT">
    <property type="protein sequence ID" value="CML098CT"/>
    <property type="gene ID" value="CML098C"/>
</dbReference>
<dbReference type="eggNOG" id="KOG3352">
    <property type="taxonomic scope" value="Eukaryota"/>
</dbReference>
<dbReference type="OrthoDB" id="10249250at2759"/>
<dbReference type="InterPro" id="IPR036972">
    <property type="entry name" value="Cyt_c_oxidase_su5b_sf"/>
</dbReference>
<protein>
    <submittedName>
        <fullName evidence="4">Cytochrome c oxidase subunit Vb</fullName>
    </submittedName>
</protein>
<dbReference type="HOGENOM" id="CLU_1317107_0_0_1"/>
<dbReference type="KEGG" id="cme:CYME_CML098C"/>
<evidence type="ECO:0000313" key="5">
    <source>
        <dbReference type="Proteomes" id="UP000007014"/>
    </source>
</evidence>
<sequence>MQRFLVCGGLDALLRRTLARATSTSTRWRNLEILDVPVHKDKTFPQGYWFWWRSSGLLVPGGRTRRSALQPSVPCCASIATKASGSSASLSPPRASAAMDTSNDEATDLQPPVRGAPPGAMPTAEDQATGLERLELEYPDLFKHNEVIRGPFGTMDAPVMVESAYNSRIVGCTGPAAPNDHDLYWLEVRKDQPAVCPLCEQVFTLKQVT</sequence>
<feature type="compositionally biased region" description="Low complexity" evidence="3">
    <location>
        <begin position="84"/>
        <end position="98"/>
    </location>
</feature>
<keyword evidence="2" id="KW-0862">Zinc</keyword>
<dbReference type="EMBL" id="AP006494">
    <property type="protein sequence ID" value="BAM80711.1"/>
    <property type="molecule type" value="Genomic_DNA"/>
</dbReference>
<dbReference type="GO" id="GO:0045277">
    <property type="term" value="C:respiratory chain complex IV"/>
    <property type="evidence" value="ECO:0007669"/>
    <property type="project" value="InterPro"/>
</dbReference>
<dbReference type="InterPro" id="IPR002124">
    <property type="entry name" value="Cyt_c_oxidase_su5b"/>
</dbReference>
<dbReference type="STRING" id="280699.M1USN1"/>
<organism evidence="4 5">
    <name type="scientific">Cyanidioschyzon merolae (strain NIES-3377 / 10D)</name>
    <name type="common">Unicellular red alga</name>
    <dbReference type="NCBI Taxonomy" id="280699"/>
    <lineage>
        <taxon>Eukaryota</taxon>
        <taxon>Rhodophyta</taxon>
        <taxon>Bangiophyceae</taxon>
        <taxon>Cyanidiales</taxon>
        <taxon>Cyanidiaceae</taxon>
        <taxon>Cyanidioschyzon</taxon>
    </lineage>
</organism>
<dbReference type="PANTHER" id="PTHR10122">
    <property type="entry name" value="CYTOCHROME C OXIDASE SUBUNIT 5B, MITOCHONDRIAL"/>
    <property type="match status" value="1"/>
</dbReference>
<dbReference type="GeneID" id="16994809"/>
<dbReference type="RefSeq" id="XP_005536747.1">
    <property type="nucleotide sequence ID" value="XM_005536690.1"/>
</dbReference>
<dbReference type="SUPFAM" id="SSF57802">
    <property type="entry name" value="Rubredoxin-like"/>
    <property type="match status" value="1"/>
</dbReference>
<dbReference type="Proteomes" id="UP000007014">
    <property type="component" value="Chromosome 12"/>
</dbReference>
<name>M1USN1_CYAM1</name>
<dbReference type="Pfam" id="PF01215">
    <property type="entry name" value="COX5B"/>
    <property type="match status" value="1"/>
</dbReference>
<dbReference type="GO" id="GO:0046872">
    <property type="term" value="F:metal ion binding"/>
    <property type="evidence" value="ECO:0007669"/>
    <property type="project" value="UniProtKB-KW"/>
</dbReference>
<reference evidence="4 5" key="2">
    <citation type="journal article" date="2007" name="BMC Biol.">
        <title>A 100%-complete sequence reveals unusually simple genomic features in the hot-spring red alga Cyanidioschyzon merolae.</title>
        <authorList>
            <person name="Nozaki H."/>
            <person name="Takano H."/>
            <person name="Misumi O."/>
            <person name="Terasawa K."/>
            <person name="Matsuzaki M."/>
            <person name="Maruyama S."/>
            <person name="Nishida K."/>
            <person name="Yagisawa F."/>
            <person name="Yoshida Y."/>
            <person name="Fujiwara T."/>
            <person name="Takio S."/>
            <person name="Tamura K."/>
            <person name="Chung S.J."/>
            <person name="Nakamura S."/>
            <person name="Kuroiwa H."/>
            <person name="Tanaka K."/>
            <person name="Sato N."/>
            <person name="Kuroiwa T."/>
        </authorList>
    </citation>
    <scope>NUCLEOTIDE SEQUENCE [LARGE SCALE GENOMIC DNA]</scope>
    <source>
        <strain evidence="4 5">10D</strain>
    </source>
</reference>
<evidence type="ECO:0000256" key="2">
    <source>
        <dbReference type="ARBA" id="ARBA00022833"/>
    </source>
</evidence>
<keyword evidence="1" id="KW-0479">Metal-binding</keyword>
<dbReference type="CDD" id="cd00924">
    <property type="entry name" value="Cyt_c_Oxidase_Vb"/>
    <property type="match status" value="1"/>
</dbReference>
<evidence type="ECO:0000313" key="4">
    <source>
        <dbReference type="EMBL" id="BAM80711.1"/>
    </source>
</evidence>
<gene>
    <name evidence="4" type="ORF">CYME_CML098C</name>
</gene>
<dbReference type="GO" id="GO:0005740">
    <property type="term" value="C:mitochondrial envelope"/>
    <property type="evidence" value="ECO:0007669"/>
    <property type="project" value="InterPro"/>
</dbReference>